<keyword evidence="3" id="KW-1185">Reference proteome</keyword>
<organism evidence="2 3">
    <name type="scientific">Chionoecetes opilio</name>
    <name type="common">Atlantic snow crab</name>
    <name type="synonym">Cancer opilio</name>
    <dbReference type="NCBI Taxonomy" id="41210"/>
    <lineage>
        <taxon>Eukaryota</taxon>
        <taxon>Metazoa</taxon>
        <taxon>Ecdysozoa</taxon>
        <taxon>Arthropoda</taxon>
        <taxon>Crustacea</taxon>
        <taxon>Multicrustacea</taxon>
        <taxon>Malacostraca</taxon>
        <taxon>Eumalacostraca</taxon>
        <taxon>Eucarida</taxon>
        <taxon>Decapoda</taxon>
        <taxon>Pleocyemata</taxon>
        <taxon>Brachyura</taxon>
        <taxon>Eubrachyura</taxon>
        <taxon>Majoidea</taxon>
        <taxon>Majidae</taxon>
        <taxon>Chionoecetes</taxon>
    </lineage>
</organism>
<evidence type="ECO:0000259" key="1">
    <source>
        <dbReference type="Pfam" id="PF00531"/>
    </source>
</evidence>
<dbReference type="CDD" id="cd01670">
    <property type="entry name" value="Death"/>
    <property type="match status" value="1"/>
</dbReference>
<dbReference type="InterPro" id="IPR000488">
    <property type="entry name" value="Death_dom"/>
</dbReference>
<dbReference type="InterPro" id="IPR011029">
    <property type="entry name" value="DEATH-like_dom_sf"/>
</dbReference>
<comment type="caution">
    <text evidence="2">The sequence shown here is derived from an EMBL/GenBank/DDBJ whole genome shotgun (WGS) entry which is preliminary data.</text>
</comment>
<reference evidence="2" key="1">
    <citation type="submission" date="2020-07" db="EMBL/GenBank/DDBJ databases">
        <title>The High-quality genome of the commercially important snow crab, Chionoecetes opilio.</title>
        <authorList>
            <person name="Jeong J.-H."/>
            <person name="Ryu S."/>
        </authorList>
    </citation>
    <scope>NUCLEOTIDE SEQUENCE</scope>
    <source>
        <strain evidence="2">MADBK_172401_WGS</strain>
        <tissue evidence="2">Digestive gland</tissue>
    </source>
</reference>
<dbReference type="GO" id="GO:0007165">
    <property type="term" value="P:signal transduction"/>
    <property type="evidence" value="ECO:0007669"/>
    <property type="project" value="InterPro"/>
</dbReference>
<gene>
    <name evidence="2" type="ORF">GWK47_016204</name>
</gene>
<protein>
    <recommendedName>
        <fullName evidence="1">Death domain-containing protein</fullName>
    </recommendedName>
</protein>
<dbReference type="SUPFAM" id="SSF47986">
    <property type="entry name" value="DEATH domain"/>
    <property type="match status" value="1"/>
</dbReference>
<feature type="domain" description="Death" evidence="1">
    <location>
        <begin position="129"/>
        <end position="200"/>
    </location>
</feature>
<accession>A0A8J4XUR3</accession>
<dbReference type="Proteomes" id="UP000770661">
    <property type="component" value="Unassembled WGS sequence"/>
</dbReference>
<dbReference type="Pfam" id="PF00531">
    <property type="entry name" value="Death"/>
    <property type="match status" value="1"/>
</dbReference>
<evidence type="ECO:0000313" key="3">
    <source>
        <dbReference type="Proteomes" id="UP000770661"/>
    </source>
</evidence>
<dbReference type="EMBL" id="JACEEZ010021476">
    <property type="protein sequence ID" value="KAG0713454.1"/>
    <property type="molecule type" value="Genomic_DNA"/>
</dbReference>
<dbReference type="AlphaFoldDB" id="A0A8J4XUR3"/>
<name>A0A8J4XUR3_CHIOP</name>
<sequence>MTYTDLKNEICNTWVAVGGEQMAHVHMALLDISSSVGQYPRMREISRCSTLAAALLLLEKWKILTPQKVDILLQLTENVGPHTEIIRGLIEQYKRKTFSSANSCDSEERHLQPNPLPHDPVYSRICEYLSEKLRGRWPDLGRSLGLGNLVSELFHEPSTRKKDKIYQMLEEYRVRARGDPLPGLLQALQDCELNLQRRHILNEILS</sequence>
<dbReference type="OrthoDB" id="6344797at2759"/>
<proteinExistence type="predicted"/>
<dbReference type="Gene3D" id="1.10.533.10">
    <property type="entry name" value="Death Domain, Fas"/>
    <property type="match status" value="1"/>
</dbReference>
<evidence type="ECO:0000313" key="2">
    <source>
        <dbReference type="EMBL" id="KAG0713454.1"/>
    </source>
</evidence>